<feature type="active site" evidence="5">
    <location>
        <position position="67"/>
    </location>
</feature>
<dbReference type="Proteomes" id="UP000623269">
    <property type="component" value="Unassembled WGS sequence"/>
</dbReference>
<dbReference type="InterPro" id="IPR036046">
    <property type="entry name" value="Acylphosphatase-like_dom_sf"/>
</dbReference>
<evidence type="ECO:0000313" key="8">
    <source>
        <dbReference type="EMBL" id="MBH1939668.1"/>
    </source>
</evidence>
<evidence type="ECO:0000256" key="6">
    <source>
        <dbReference type="RuleBase" id="RU004168"/>
    </source>
</evidence>
<dbReference type="InterPro" id="IPR001792">
    <property type="entry name" value="Acylphosphatase-like_dom"/>
</dbReference>
<keyword evidence="9" id="KW-1185">Reference proteome</keyword>
<evidence type="ECO:0000259" key="7">
    <source>
        <dbReference type="PROSITE" id="PS51160"/>
    </source>
</evidence>
<sequence>MILMKFLKKMRNEYVKYQVKNIRYPEFTSGCILRKKYVFSGRVQHVGFRKEVYLIAQKIGLTGWIQNRTDGKVEAQIQGEKSKIEFLIRYMKSLKRIRITNLEEKDITILNQDNDFTII</sequence>
<dbReference type="PANTHER" id="PTHR47268">
    <property type="entry name" value="ACYLPHOSPHATASE"/>
    <property type="match status" value="1"/>
</dbReference>
<accession>A0A8J7L1Z8</accession>
<dbReference type="GO" id="GO:0003998">
    <property type="term" value="F:acylphosphatase activity"/>
    <property type="evidence" value="ECO:0007669"/>
    <property type="project" value="UniProtKB-EC"/>
</dbReference>
<dbReference type="Gene3D" id="3.30.70.100">
    <property type="match status" value="1"/>
</dbReference>
<feature type="active site" evidence="5">
    <location>
        <position position="49"/>
    </location>
</feature>
<dbReference type="PRINTS" id="PR00112">
    <property type="entry name" value="ACYLPHPHTASE"/>
</dbReference>
<proteinExistence type="inferred from homology"/>
<feature type="domain" description="Acylphosphatase-like" evidence="7">
    <location>
        <begin position="34"/>
        <end position="119"/>
    </location>
</feature>
<evidence type="ECO:0000313" key="9">
    <source>
        <dbReference type="Proteomes" id="UP000623269"/>
    </source>
</evidence>
<dbReference type="Pfam" id="PF00708">
    <property type="entry name" value="Acylphosphatase"/>
    <property type="match status" value="1"/>
</dbReference>
<evidence type="ECO:0000256" key="4">
    <source>
        <dbReference type="ARBA" id="ARBA00047645"/>
    </source>
</evidence>
<dbReference type="PANTHER" id="PTHR47268:SF4">
    <property type="entry name" value="ACYLPHOSPHATASE"/>
    <property type="match status" value="1"/>
</dbReference>
<dbReference type="EMBL" id="JAEAGR010000002">
    <property type="protein sequence ID" value="MBH1939668.1"/>
    <property type="molecule type" value="Genomic_DNA"/>
</dbReference>
<evidence type="ECO:0000256" key="2">
    <source>
        <dbReference type="ARBA" id="ARBA00012150"/>
    </source>
</evidence>
<protein>
    <recommendedName>
        <fullName evidence="3 5">acylphosphatase</fullName>
        <ecNumber evidence="2 5">3.6.1.7</ecNumber>
    </recommendedName>
</protein>
<comment type="catalytic activity">
    <reaction evidence="4 5">
        <text>an acyl phosphate + H2O = a carboxylate + phosphate + H(+)</text>
        <dbReference type="Rhea" id="RHEA:14965"/>
        <dbReference type="ChEBI" id="CHEBI:15377"/>
        <dbReference type="ChEBI" id="CHEBI:15378"/>
        <dbReference type="ChEBI" id="CHEBI:29067"/>
        <dbReference type="ChEBI" id="CHEBI:43474"/>
        <dbReference type="ChEBI" id="CHEBI:59918"/>
        <dbReference type="EC" id="3.6.1.7"/>
    </reaction>
</comment>
<evidence type="ECO:0000256" key="5">
    <source>
        <dbReference type="PROSITE-ProRule" id="PRU00520"/>
    </source>
</evidence>
<dbReference type="AlphaFoldDB" id="A0A8J7L1Z8"/>
<reference evidence="8" key="1">
    <citation type="submission" date="2020-12" db="EMBL/GenBank/DDBJ databases">
        <title>M. sibirica DSM 26468T genome.</title>
        <authorList>
            <person name="Thieme N."/>
            <person name="Rettenmaier R."/>
            <person name="Zverlov V."/>
            <person name="Liebl W."/>
        </authorList>
    </citation>
    <scope>NUCLEOTIDE SEQUENCE</scope>
    <source>
        <strain evidence="8">DSM 26468</strain>
    </source>
</reference>
<evidence type="ECO:0000256" key="3">
    <source>
        <dbReference type="ARBA" id="ARBA00015991"/>
    </source>
</evidence>
<name>A0A8J7L1Z8_9FIRM</name>
<gene>
    <name evidence="8" type="ORF">I5677_02020</name>
</gene>
<dbReference type="InterPro" id="IPR020456">
    <property type="entry name" value="Acylphosphatase"/>
</dbReference>
<comment type="caution">
    <text evidence="8">The sequence shown here is derived from an EMBL/GenBank/DDBJ whole genome shotgun (WGS) entry which is preliminary data.</text>
</comment>
<keyword evidence="5" id="KW-0378">Hydrolase</keyword>
<organism evidence="8 9">
    <name type="scientific">Mobilitalea sibirica</name>
    <dbReference type="NCBI Taxonomy" id="1462919"/>
    <lineage>
        <taxon>Bacteria</taxon>
        <taxon>Bacillati</taxon>
        <taxon>Bacillota</taxon>
        <taxon>Clostridia</taxon>
        <taxon>Lachnospirales</taxon>
        <taxon>Lachnospiraceae</taxon>
        <taxon>Mobilitalea</taxon>
    </lineage>
</organism>
<dbReference type="EC" id="3.6.1.7" evidence="2 5"/>
<evidence type="ECO:0000256" key="1">
    <source>
        <dbReference type="ARBA" id="ARBA00005614"/>
    </source>
</evidence>
<dbReference type="SUPFAM" id="SSF54975">
    <property type="entry name" value="Acylphosphatase/BLUF domain-like"/>
    <property type="match status" value="1"/>
</dbReference>
<comment type="similarity">
    <text evidence="1 6">Belongs to the acylphosphatase family.</text>
</comment>
<dbReference type="PROSITE" id="PS51160">
    <property type="entry name" value="ACYLPHOSPHATASE_3"/>
    <property type="match status" value="1"/>
</dbReference>